<comment type="caution">
    <text evidence="2">The sequence shown here is derived from an EMBL/GenBank/DDBJ whole genome shotgun (WGS) entry which is preliminary data.</text>
</comment>
<keyword evidence="3" id="KW-1185">Reference proteome</keyword>
<evidence type="ECO:0000313" key="2">
    <source>
        <dbReference type="EMBL" id="KAL2748107.1"/>
    </source>
</evidence>
<name>A0ABD2CSJ3_VESMC</name>
<gene>
    <name evidence="2" type="ORF">V1477_003656</name>
</gene>
<proteinExistence type="predicted"/>
<feature type="chain" id="PRO_5044779077" evidence="1">
    <location>
        <begin position="22"/>
        <end position="224"/>
    </location>
</feature>
<reference evidence="2 3" key="1">
    <citation type="journal article" date="2024" name="Ann. Entomol. Soc. Am.">
        <title>Genomic analyses of the southern and eastern yellowjacket wasps (Hymenoptera: Vespidae) reveal evolutionary signatures of social life.</title>
        <authorList>
            <person name="Catto M.A."/>
            <person name="Caine P.B."/>
            <person name="Orr S.E."/>
            <person name="Hunt B.G."/>
            <person name="Goodisman M.A.D."/>
        </authorList>
    </citation>
    <scope>NUCLEOTIDE SEQUENCE [LARGE SCALE GENOMIC DNA]</scope>
    <source>
        <strain evidence="2">232</strain>
        <tissue evidence="2">Head and thorax</tissue>
    </source>
</reference>
<dbReference type="EMBL" id="JAYRBN010000033">
    <property type="protein sequence ID" value="KAL2748107.1"/>
    <property type="molecule type" value="Genomic_DNA"/>
</dbReference>
<dbReference type="AlphaFoldDB" id="A0ABD2CSJ3"/>
<dbReference type="Proteomes" id="UP001607303">
    <property type="component" value="Unassembled WGS sequence"/>
</dbReference>
<accession>A0ABD2CSJ3</accession>
<evidence type="ECO:0000256" key="1">
    <source>
        <dbReference type="SAM" id="SignalP"/>
    </source>
</evidence>
<feature type="signal peptide" evidence="1">
    <location>
        <begin position="1"/>
        <end position="21"/>
    </location>
</feature>
<organism evidence="2 3">
    <name type="scientific">Vespula maculifrons</name>
    <name type="common">Eastern yellow jacket</name>
    <name type="synonym">Wasp</name>
    <dbReference type="NCBI Taxonomy" id="7453"/>
    <lineage>
        <taxon>Eukaryota</taxon>
        <taxon>Metazoa</taxon>
        <taxon>Ecdysozoa</taxon>
        <taxon>Arthropoda</taxon>
        <taxon>Hexapoda</taxon>
        <taxon>Insecta</taxon>
        <taxon>Pterygota</taxon>
        <taxon>Neoptera</taxon>
        <taxon>Endopterygota</taxon>
        <taxon>Hymenoptera</taxon>
        <taxon>Apocrita</taxon>
        <taxon>Aculeata</taxon>
        <taxon>Vespoidea</taxon>
        <taxon>Vespidae</taxon>
        <taxon>Vespinae</taxon>
        <taxon>Vespula</taxon>
    </lineage>
</organism>
<protein>
    <submittedName>
        <fullName evidence="2">Uncharacterized protein</fullName>
    </submittedName>
</protein>
<evidence type="ECO:0000313" key="3">
    <source>
        <dbReference type="Proteomes" id="UP001607303"/>
    </source>
</evidence>
<sequence>MRNSINVLTLTLLYYLSRTRAGRPAMRTRRNSKQDCTSSCRLYCRHEWENIPTPQFQYILRDLRCVLFEIRRKTEPFTIKIGRTLDFVVISGSPLSPLHNFNAYYVICDAYSSKFVARLNQCVLRDLRCVLFEIRRKTEPFTIKIGRTLDFVVISGNPLSPLHNFLCTYIDSSLLLPKNAYYVICDVYSSKFVARLNRLLLRSVGRSTLLSSREAHYPHSTISF</sequence>
<keyword evidence="1" id="KW-0732">Signal</keyword>